<feature type="signal peptide" evidence="2">
    <location>
        <begin position="1"/>
        <end position="23"/>
    </location>
</feature>
<feature type="chain" id="PRO_5031521772" evidence="2">
    <location>
        <begin position="24"/>
        <end position="430"/>
    </location>
</feature>
<evidence type="ECO:0000256" key="1">
    <source>
        <dbReference type="SAM" id="MobiDB-lite"/>
    </source>
</evidence>
<name>A0A7S2QKG5_9DINO</name>
<dbReference type="EMBL" id="HBGW01099048">
    <property type="protein sequence ID" value="CAD9644959.1"/>
    <property type="molecule type" value="Transcribed_RNA"/>
</dbReference>
<keyword evidence="2" id="KW-0732">Signal</keyword>
<dbReference type="AlphaFoldDB" id="A0A7S2QKG5"/>
<evidence type="ECO:0000313" key="3">
    <source>
        <dbReference type="EMBL" id="CAD9644959.1"/>
    </source>
</evidence>
<evidence type="ECO:0000256" key="2">
    <source>
        <dbReference type="SAM" id="SignalP"/>
    </source>
</evidence>
<sequence>MASGSAPRAARIALACFVAAAEGAVLRDEFPDGRCCVCKNSIRRALGYYFSKSGQCNQCTGLDIATVPFFNCPEFFANDCHVLCEGEISKQAQSDVVVQAMEVIIEPKTIKVEWSDKALLDEGASASLSIRESNGHVQQRPLHDSDPLCGTDGLNRPGDRRLPGPDGTQIMELRETTPEMTSSLDELGAVVGNVCRLAKTLSSDSDPNQLIRKNKFNIDQQVNPGPRCCVCQHRGIKFAGGAHPGVYYSRSGRCTRCLREYPVEPLPPLMTVPWSEPSTCWGSLRRALPFLRHLAFSDKKRHQKCFSLVKESVGQVNMKGTIVQQVIRKWRGDLRVTAENVFDRNMRVFFGESEVDCAHNACVTNERWHEKIYGLAPDETYIGGRRFVDLDPSVCTELDRLCFWQQEVSGARRSYDTKNVIEVLRRRRKQ</sequence>
<reference evidence="3" key="1">
    <citation type="submission" date="2021-01" db="EMBL/GenBank/DDBJ databases">
        <authorList>
            <person name="Corre E."/>
            <person name="Pelletier E."/>
            <person name="Niang G."/>
            <person name="Scheremetjew M."/>
            <person name="Finn R."/>
            <person name="Kale V."/>
            <person name="Holt S."/>
            <person name="Cochrane G."/>
            <person name="Meng A."/>
            <person name="Brown T."/>
            <person name="Cohen L."/>
        </authorList>
    </citation>
    <scope>NUCLEOTIDE SEQUENCE</scope>
    <source>
        <strain evidence="3">RCC3387</strain>
    </source>
</reference>
<gene>
    <name evidence="3" type="ORF">BRAN1462_LOCUS62781</name>
</gene>
<protein>
    <submittedName>
        <fullName evidence="3">Uncharacterized protein</fullName>
    </submittedName>
</protein>
<proteinExistence type="predicted"/>
<accession>A0A7S2QKG5</accession>
<feature type="region of interest" description="Disordered" evidence="1">
    <location>
        <begin position="132"/>
        <end position="167"/>
    </location>
</feature>
<organism evidence="3">
    <name type="scientific">Zooxanthella nutricula</name>
    <dbReference type="NCBI Taxonomy" id="1333877"/>
    <lineage>
        <taxon>Eukaryota</taxon>
        <taxon>Sar</taxon>
        <taxon>Alveolata</taxon>
        <taxon>Dinophyceae</taxon>
        <taxon>Peridiniales</taxon>
        <taxon>Peridiniales incertae sedis</taxon>
        <taxon>Zooxanthella</taxon>
    </lineage>
</organism>